<name>A0A1Y1IK75_KLENI</name>
<evidence type="ECO:0000313" key="5">
    <source>
        <dbReference type="Proteomes" id="UP000054558"/>
    </source>
</evidence>
<dbReference type="EMBL" id="DF237484">
    <property type="protein sequence ID" value="GAQ89551.1"/>
    <property type="molecule type" value="Genomic_DNA"/>
</dbReference>
<dbReference type="Pfam" id="PF07707">
    <property type="entry name" value="BACK"/>
    <property type="match status" value="1"/>
</dbReference>
<comment type="pathway">
    <text evidence="2">Protein modification; protein ubiquitination.</text>
</comment>
<dbReference type="InterPro" id="IPR000421">
    <property type="entry name" value="FA58C"/>
</dbReference>
<dbReference type="AlphaFoldDB" id="A0A1Y1IK75"/>
<evidence type="ECO:0000259" key="3">
    <source>
        <dbReference type="PROSITE" id="PS50097"/>
    </source>
</evidence>
<accession>A0A1Y1IK75</accession>
<dbReference type="PANTHER" id="PTHR47457">
    <property type="entry name" value="OS05G0345500 PROTEIN"/>
    <property type="match status" value="1"/>
</dbReference>
<evidence type="ECO:0000256" key="2">
    <source>
        <dbReference type="ARBA" id="ARBA00004906"/>
    </source>
</evidence>
<protein>
    <submittedName>
        <fullName evidence="4">BTB/POZ domain-containing protein</fullName>
    </submittedName>
</protein>
<evidence type="ECO:0000313" key="4">
    <source>
        <dbReference type="EMBL" id="GAQ89551.1"/>
    </source>
</evidence>
<dbReference type="Gene3D" id="2.60.120.260">
    <property type="entry name" value="Galactose-binding domain-like"/>
    <property type="match status" value="1"/>
</dbReference>
<dbReference type="Gene3D" id="1.25.40.420">
    <property type="match status" value="1"/>
</dbReference>
<keyword evidence="5" id="KW-1185">Reference proteome</keyword>
<comment type="function">
    <text evidence="1">May act as a substrate-specific adapter of an E3 ubiquitin-protein ligase complex (CUL3-RBX1-BTB) which mediates the ubiquitination and subsequent proteasomal degradation of target proteins.</text>
</comment>
<gene>
    <name evidence="4" type="ORF">KFL_005350060</name>
</gene>
<dbReference type="OrthoDB" id="19132at2759"/>
<dbReference type="SUPFAM" id="SSF54695">
    <property type="entry name" value="POZ domain"/>
    <property type="match status" value="2"/>
</dbReference>
<dbReference type="OMA" id="ISLWKHV"/>
<sequence>MIRVTSNSVLVVPPFECAWLCEELRFKQPGEGCVTFEARADNDVTVVFKEESGSRHYRTDSGRHYTVVLGSHRNKRMRIEVDGQPVVDVPGTAVSSTQFERYWIDIRQGVITVGKGDPGQAVVYQWTDAQPNCGVQYVGLSSWDKFVGYRNIRVLPTLHSVSAPSADQSIRFPLAQSGFGQFLNNNDLADVHFTVGSAGTIVHAHRVILAGCCPAYAQQLEAVGPEGAIALPAAKAEDLIHLLKYVYLGAVTVQKGQLSRLEDLGATFGLTALQERIATAQEAPESDKVELRHGERAGCHAAEDAMLAPLPLMTDRLLSFLDTGQWADVALCVAGQGEVVRAHRVVLSAWSAPMCRMFTNGMQESRTLAVTIHDTSAAALQALVRFMYCGRLALPGEDSEGSLLLPLLVLADRYQVRALRGAAAARILELANQDSACAILQVAAALPGCEALQRACEETCATCLEYLISPPSPEFLELDYASVAAILQHPQLSLTSEERVLDAVLLWGARGSGLATWQAVAAAVRDSGAGAVFRERFDAVEQLLPLVHFPIMAPAVLQQLWPASLVAALPCLQELVREALQYQGLDQDVSAQHRRSYQALDVDMASRAVKPQHGNLRFQRRLYSYKELLYICDGDTHGVCHFAGTSYGQHPWMNPVVARRLTVTPSSPPSRYTDGKLIVSRNYTCTSYAGPCYEDGHLTAWWKIDLGEEHQLMCNYYTLRQDGSANFLRTWKLQGSLDGGTWTDLRVHSDEATLSSPGQYGSWPISGPTAALPFRMFRVLLTGPSTSKSKPWNLCLCYVELYGYFR</sequence>
<dbReference type="PANTHER" id="PTHR47457:SF1">
    <property type="entry name" value="BTB DOMAIN-CONTAINING PROTEIN-RELATED"/>
    <property type="match status" value="1"/>
</dbReference>
<reference evidence="4 5" key="1">
    <citation type="journal article" date="2014" name="Nat. Commun.">
        <title>Klebsormidium flaccidum genome reveals primary factors for plant terrestrial adaptation.</title>
        <authorList>
            <person name="Hori K."/>
            <person name="Maruyama F."/>
            <person name="Fujisawa T."/>
            <person name="Togashi T."/>
            <person name="Yamamoto N."/>
            <person name="Seo M."/>
            <person name="Sato S."/>
            <person name="Yamada T."/>
            <person name="Mori H."/>
            <person name="Tajima N."/>
            <person name="Moriyama T."/>
            <person name="Ikeuchi M."/>
            <person name="Watanabe M."/>
            <person name="Wada H."/>
            <person name="Kobayashi K."/>
            <person name="Saito M."/>
            <person name="Masuda T."/>
            <person name="Sasaki-Sekimoto Y."/>
            <person name="Mashiguchi K."/>
            <person name="Awai K."/>
            <person name="Shimojima M."/>
            <person name="Masuda S."/>
            <person name="Iwai M."/>
            <person name="Nobusawa T."/>
            <person name="Narise T."/>
            <person name="Kondo S."/>
            <person name="Saito H."/>
            <person name="Sato R."/>
            <person name="Murakawa M."/>
            <person name="Ihara Y."/>
            <person name="Oshima-Yamada Y."/>
            <person name="Ohtaka K."/>
            <person name="Satoh M."/>
            <person name="Sonobe K."/>
            <person name="Ishii M."/>
            <person name="Ohtani R."/>
            <person name="Kanamori-Sato M."/>
            <person name="Honoki R."/>
            <person name="Miyazaki D."/>
            <person name="Mochizuki H."/>
            <person name="Umetsu J."/>
            <person name="Higashi K."/>
            <person name="Shibata D."/>
            <person name="Kamiya Y."/>
            <person name="Sato N."/>
            <person name="Nakamura Y."/>
            <person name="Tabata S."/>
            <person name="Ida S."/>
            <person name="Kurokawa K."/>
            <person name="Ohta H."/>
        </authorList>
    </citation>
    <scope>NUCLEOTIDE SEQUENCE [LARGE SCALE GENOMIC DNA]</scope>
    <source>
        <strain evidence="4 5">NIES-2285</strain>
    </source>
</reference>
<dbReference type="Pfam" id="PF00754">
    <property type="entry name" value="F5_F8_type_C"/>
    <property type="match status" value="1"/>
</dbReference>
<dbReference type="InterPro" id="IPR011333">
    <property type="entry name" value="SKP1/BTB/POZ_sf"/>
</dbReference>
<dbReference type="SUPFAM" id="SSF49785">
    <property type="entry name" value="Galactose-binding domain-like"/>
    <property type="match status" value="1"/>
</dbReference>
<organism evidence="4 5">
    <name type="scientific">Klebsormidium nitens</name>
    <name type="common">Green alga</name>
    <name type="synonym">Ulothrix nitens</name>
    <dbReference type="NCBI Taxonomy" id="105231"/>
    <lineage>
        <taxon>Eukaryota</taxon>
        <taxon>Viridiplantae</taxon>
        <taxon>Streptophyta</taxon>
        <taxon>Klebsormidiophyceae</taxon>
        <taxon>Klebsormidiales</taxon>
        <taxon>Klebsormidiaceae</taxon>
        <taxon>Klebsormidium</taxon>
    </lineage>
</organism>
<dbReference type="InterPro" id="IPR011705">
    <property type="entry name" value="BACK"/>
</dbReference>
<feature type="domain" description="BTB" evidence="3">
    <location>
        <begin position="189"/>
        <end position="255"/>
    </location>
</feature>
<dbReference type="PROSITE" id="PS50097">
    <property type="entry name" value="BTB"/>
    <property type="match status" value="2"/>
</dbReference>
<evidence type="ECO:0000256" key="1">
    <source>
        <dbReference type="ARBA" id="ARBA00002668"/>
    </source>
</evidence>
<dbReference type="CDD" id="cd18186">
    <property type="entry name" value="BTB_POZ_ZBTB_KLHL-like"/>
    <property type="match status" value="1"/>
</dbReference>
<dbReference type="SMART" id="SM00225">
    <property type="entry name" value="BTB"/>
    <property type="match status" value="2"/>
</dbReference>
<dbReference type="Pfam" id="PF12248">
    <property type="entry name" value="Methyltransf_FA"/>
    <property type="match status" value="1"/>
</dbReference>
<dbReference type="InterPro" id="IPR022041">
    <property type="entry name" value="Methyltransf_FA"/>
</dbReference>
<dbReference type="InterPro" id="IPR008979">
    <property type="entry name" value="Galactose-bd-like_sf"/>
</dbReference>
<dbReference type="SMART" id="SM00875">
    <property type="entry name" value="BACK"/>
    <property type="match status" value="1"/>
</dbReference>
<dbReference type="Proteomes" id="UP000054558">
    <property type="component" value="Unassembled WGS sequence"/>
</dbReference>
<dbReference type="STRING" id="105231.A0A1Y1IK75"/>
<dbReference type="InterPro" id="IPR000210">
    <property type="entry name" value="BTB/POZ_dom"/>
</dbReference>
<dbReference type="Gene3D" id="3.30.710.10">
    <property type="entry name" value="Potassium Channel Kv1.1, Chain A"/>
    <property type="match status" value="2"/>
</dbReference>
<feature type="domain" description="BTB" evidence="3">
    <location>
        <begin position="327"/>
        <end position="396"/>
    </location>
</feature>
<proteinExistence type="predicted"/>
<dbReference type="Pfam" id="PF00651">
    <property type="entry name" value="BTB"/>
    <property type="match status" value="2"/>
</dbReference>